<accession>V4KKV2</accession>
<sequence>MSSRIRAEKEQSPVPPPSLITCLPYDIIVDIIARVPIYYYPKISLVSKSFRSIVASRELYTSRSLLGRTEHCLYAVLYNYNTDDYHLSILRREVNNNNRLVIILTLPCMPCSVSYVPVGSKIYAVGSSSSLSIDCRSHKVQSNSSIPKYMYEKVPGIINGKIYLIGDDKESHSRKRVMVLDIETQMTIKPDLELDQFWYDAVVMEDKIYMRHSMKSFVYVPKESKWESDEMLNSKRLGKCVTIRVYDPKQRCWRVVKGLKNSLPKRRHTVWSTMVGYDEKLAMFFQIYNSNVDEDVEISTWCAEISLERRQGGEIWGKVLWYDDVFDDGCSFMVTCLAVAV</sequence>
<feature type="domain" description="F-box" evidence="1">
    <location>
        <begin position="17"/>
        <end position="63"/>
    </location>
</feature>
<dbReference type="InterPro" id="IPR036047">
    <property type="entry name" value="F-box-like_dom_sf"/>
</dbReference>
<dbReference type="CDD" id="cd22152">
    <property type="entry name" value="F-box_AtAFR-like"/>
    <property type="match status" value="1"/>
</dbReference>
<dbReference type="SUPFAM" id="SSF117281">
    <property type="entry name" value="Kelch motif"/>
    <property type="match status" value="1"/>
</dbReference>
<dbReference type="SUPFAM" id="SSF81383">
    <property type="entry name" value="F-box domain"/>
    <property type="match status" value="1"/>
</dbReference>
<evidence type="ECO:0000313" key="2">
    <source>
        <dbReference type="EMBL" id="ESQ38495.1"/>
    </source>
</evidence>
<organism evidence="2 3">
    <name type="scientific">Eutrema salsugineum</name>
    <name type="common">Saltwater cress</name>
    <name type="synonym">Sisymbrium salsugineum</name>
    <dbReference type="NCBI Taxonomy" id="72664"/>
    <lineage>
        <taxon>Eukaryota</taxon>
        <taxon>Viridiplantae</taxon>
        <taxon>Streptophyta</taxon>
        <taxon>Embryophyta</taxon>
        <taxon>Tracheophyta</taxon>
        <taxon>Spermatophyta</taxon>
        <taxon>Magnoliopsida</taxon>
        <taxon>eudicotyledons</taxon>
        <taxon>Gunneridae</taxon>
        <taxon>Pentapetalae</taxon>
        <taxon>rosids</taxon>
        <taxon>malvids</taxon>
        <taxon>Brassicales</taxon>
        <taxon>Brassicaceae</taxon>
        <taxon>Eutremeae</taxon>
        <taxon>Eutrema</taxon>
    </lineage>
</organism>
<dbReference type="Proteomes" id="UP000030689">
    <property type="component" value="Unassembled WGS sequence"/>
</dbReference>
<dbReference type="OMA" id="MCELMEQ"/>
<name>V4KKV2_EUTSA</name>
<protein>
    <recommendedName>
        <fullName evidence="1">F-box domain-containing protein</fullName>
    </recommendedName>
</protein>
<gene>
    <name evidence="2" type="ORF">EUTSA_v10029437mg</name>
</gene>
<dbReference type="InterPro" id="IPR050354">
    <property type="entry name" value="F-box/kelch-repeat_ARATH"/>
</dbReference>
<dbReference type="SMART" id="SM00256">
    <property type="entry name" value="FBOX"/>
    <property type="match status" value="1"/>
</dbReference>
<dbReference type="EMBL" id="KI517537">
    <property type="protein sequence ID" value="ESQ38495.1"/>
    <property type="molecule type" value="Genomic_DNA"/>
</dbReference>
<evidence type="ECO:0000313" key="3">
    <source>
        <dbReference type="Proteomes" id="UP000030689"/>
    </source>
</evidence>
<keyword evidence="3" id="KW-1185">Reference proteome</keyword>
<dbReference type="InterPro" id="IPR057499">
    <property type="entry name" value="Kelch_FKB95"/>
</dbReference>
<dbReference type="PANTHER" id="PTHR24414">
    <property type="entry name" value="F-BOX/KELCH-REPEAT PROTEIN SKIP4"/>
    <property type="match status" value="1"/>
</dbReference>
<reference evidence="2 3" key="1">
    <citation type="journal article" date="2013" name="Front. Plant Sci.">
        <title>The Reference Genome of the Halophytic Plant Eutrema salsugineum.</title>
        <authorList>
            <person name="Yang R."/>
            <person name="Jarvis D.E."/>
            <person name="Chen H."/>
            <person name="Beilstein M.A."/>
            <person name="Grimwood J."/>
            <person name="Jenkins J."/>
            <person name="Shu S."/>
            <person name="Prochnik S."/>
            <person name="Xin M."/>
            <person name="Ma C."/>
            <person name="Schmutz J."/>
            <person name="Wing R.A."/>
            <person name="Mitchell-Olds T."/>
            <person name="Schumaker K.S."/>
            <person name="Wang X."/>
        </authorList>
    </citation>
    <scope>NUCLEOTIDE SEQUENCE [LARGE SCALE GENOMIC DNA]</scope>
</reference>
<dbReference type="KEGG" id="eus:EUTSA_v10029437mg"/>
<dbReference type="eggNOG" id="KOG1072">
    <property type="taxonomic scope" value="Eukaryota"/>
</dbReference>
<dbReference type="Pfam" id="PF25210">
    <property type="entry name" value="Kelch_FKB95"/>
    <property type="match status" value="1"/>
</dbReference>
<dbReference type="Gramene" id="ESQ38495">
    <property type="protein sequence ID" value="ESQ38495"/>
    <property type="gene ID" value="EUTSA_v10029437mg"/>
</dbReference>
<dbReference type="Gene3D" id="2.120.10.80">
    <property type="entry name" value="Kelch-type beta propeller"/>
    <property type="match status" value="1"/>
</dbReference>
<dbReference type="Pfam" id="PF00646">
    <property type="entry name" value="F-box"/>
    <property type="match status" value="1"/>
</dbReference>
<dbReference type="AlphaFoldDB" id="V4KKV2"/>
<dbReference type="PANTHER" id="PTHR24414:SF184">
    <property type="entry name" value="GALACTOSE OXIDASE_KELCH REPEAT SUPERFAMILY PROTEIN"/>
    <property type="match status" value="1"/>
</dbReference>
<dbReference type="InterPro" id="IPR015915">
    <property type="entry name" value="Kelch-typ_b-propeller"/>
</dbReference>
<proteinExistence type="predicted"/>
<dbReference type="STRING" id="72664.V4KKV2"/>
<evidence type="ECO:0000259" key="1">
    <source>
        <dbReference type="PROSITE" id="PS50181"/>
    </source>
</evidence>
<dbReference type="PROSITE" id="PS50181">
    <property type="entry name" value="FBOX"/>
    <property type="match status" value="1"/>
</dbReference>
<dbReference type="InterPro" id="IPR001810">
    <property type="entry name" value="F-box_dom"/>
</dbReference>